<protein>
    <recommendedName>
        <fullName evidence="2">histidine kinase</fullName>
        <ecNumber evidence="2">2.7.13.3</ecNumber>
    </recommendedName>
</protein>
<evidence type="ECO:0000256" key="8">
    <source>
        <dbReference type="ARBA" id="ARBA00023012"/>
    </source>
</evidence>
<comment type="catalytic activity">
    <reaction evidence="1">
        <text>ATP + protein L-histidine = ADP + protein N-phospho-L-histidine.</text>
        <dbReference type="EC" id="2.7.13.3"/>
    </reaction>
</comment>
<dbReference type="InterPro" id="IPR003594">
    <property type="entry name" value="HATPase_dom"/>
</dbReference>
<sequence length="499" mass="55418">MSKTMSKKSHIATELIAAIACALLFAAATVTCLVTGDLGIGGMVACGAAALATICCFALWRTAQVNEDRAICQFQLLASASLEQLEHDDLQAACPQARELRKWKSPLEQCYRRMKLLADDARQLQQSRVRSEVKAHLTGLRHEQMREIVDKLSEPVMMTNQYDEIIFANEVARELFGILDLAEKTMAADAIASEGIVQLLQETRLRKTPTQRVSEIELLDSADDKHWYRITVSTIAQHLDNEMGADEPNYGAVAVLRDISGYKAIQRRNAEFVSAVSHEMKTPLAGIKAYVELLADGEAEDEQTRDEFLQVINSQADRLQRLIDNLLNLARIEAGVVNVNKKPRSLNELLEEAFRIVHPTAEQKNITLISDLSPMYLGVLVDRDMIMQAAINLLSNALKYTPDNGKVTLRSRLQDREVVFEVEDTGVGLSPEDCDRVFEKFYRVKKDQKMASGTGLGLPLAKHIVEDVHGGELNVTSESGVGSTFRIRLPTVQVAETVN</sequence>
<dbReference type="PROSITE" id="PS50112">
    <property type="entry name" value="PAS"/>
    <property type="match status" value="1"/>
</dbReference>
<proteinExistence type="predicted"/>
<dbReference type="PANTHER" id="PTHR43711">
    <property type="entry name" value="TWO-COMPONENT HISTIDINE KINASE"/>
    <property type="match status" value="1"/>
</dbReference>
<evidence type="ECO:0000256" key="5">
    <source>
        <dbReference type="ARBA" id="ARBA00022741"/>
    </source>
</evidence>
<keyword evidence="4" id="KW-0808">Transferase</keyword>
<keyword evidence="6 12" id="KW-0418">Kinase</keyword>
<dbReference type="SUPFAM" id="SSF47384">
    <property type="entry name" value="Homodimeric domain of signal transducing histidine kinase"/>
    <property type="match status" value="1"/>
</dbReference>
<dbReference type="STRING" id="314230.DSM3645_24040"/>
<evidence type="ECO:0000259" key="11">
    <source>
        <dbReference type="PROSITE" id="PS50112"/>
    </source>
</evidence>
<evidence type="ECO:0000313" key="13">
    <source>
        <dbReference type="Proteomes" id="UP000004358"/>
    </source>
</evidence>
<dbReference type="GO" id="GO:0005524">
    <property type="term" value="F:ATP binding"/>
    <property type="evidence" value="ECO:0007669"/>
    <property type="project" value="UniProtKB-KW"/>
</dbReference>
<dbReference type="eggNOG" id="COG5002">
    <property type="taxonomic scope" value="Bacteria"/>
</dbReference>
<dbReference type="PRINTS" id="PR00344">
    <property type="entry name" value="BCTRLSENSOR"/>
</dbReference>
<evidence type="ECO:0000256" key="4">
    <source>
        <dbReference type="ARBA" id="ARBA00022679"/>
    </source>
</evidence>
<keyword evidence="3" id="KW-0597">Phosphoprotein</keyword>
<dbReference type="Pfam" id="PF13188">
    <property type="entry name" value="PAS_8"/>
    <property type="match status" value="1"/>
</dbReference>
<evidence type="ECO:0000256" key="1">
    <source>
        <dbReference type="ARBA" id="ARBA00000085"/>
    </source>
</evidence>
<keyword evidence="9" id="KW-0472">Membrane</keyword>
<evidence type="ECO:0000259" key="10">
    <source>
        <dbReference type="PROSITE" id="PS50109"/>
    </source>
</evidence>
<evidence type="ECO:0000313" key="12">
    <source>
        <dbReference type="EMBL" id="EAQ79635.1"/>
    </source>
</evidence>
<dbReference type="FunFam" id="3.30.565.10:FF:000037">
    <property type="entry name" value="Hybrid sensor histidine kinase/response regulator"/>
    <property type="match status" value="1"/>
</dbReference>
<keyword evidence="7" id="KW-0067">ATP-binding</keyword>
<dbReference type="Pfam" id="PF00512">
    <property type="entry name" value="HisKA"/>
    <property type="match status" value="1"/>
</dbReference>
<dbReference type="GO" id="GO:0000155">
    <property type="term" value="F:phosphorelay sensor kinase activity"/>
    <property type="evidence" value="ECO:0007669"/>
    <property type="project" value="InterPro"/>
</dbReference>
<dbReference type="FunFam" id="1.10.287.130:FF:000001">
    <property type="entry name" value="Two-component sensor histidine kinase"/>
    <property type="match status" value="1"/>
</dbReference>
<dbReference type="EC" id="2.7.13.3" evidence="2"/>
<name>A3ZUP9_9BACT</name>
<evidence type="ECO:0000256" key="3">
    <source>
        <dbReference type="ARBA" id="ARBA00022553"/>
    </source>
</evidence>
<keyword evidence="5" id="KW-0547">Nucleotide-binding</keyword>
<dbReference type="InterPro" id="IPR050736">
    <property type="entry name" value="Sensor_HK_Regulatory"/>
</dbReference>
<dbReference type="OrthoDB" id="9813151at2"/>
<dbReference type="Gene3D" id="3.30.565.10">
    <property type="entry name" value="Histidine kinase-like ATPase, C-terminal domain"/>
    <property type="match status" value="1"/>
</dbReference>
<comment type="caution">
    <text evidence="12">The sequence shown here is derived from an EMBL/GenBank/DDBJ whole genome shotgun (WGS) entry which is preliminary data.</text>
</comment>
<dbReference type="Gene3D" id="3.30.450.20">
    <property type="entry name" value="PAS domain"/>
    <property type="match status" value="1"/>
</dbReference>
<dbReference type="Gene3D" id="1.10.287.130">
    <property type="match status" value="1"/>
</dbReference>
<evidence type="ECO:0000256" key="2">
    <source>
        <dbReference type="ARBA" id="ARBA00012438"/>
    </source>
</evidence>
<dbReference type="Pfam" id="PF02518">
    <property type="entry name" value="HATPase_c"/>
    <property type="match status" value="1"/>
</dbReference>
<dbReference type="InterPro" id="IPR004358">
    <property type="entry name" value="Sig_transdc_His_kin-like_C"/>
</dbReference>
<evidence type="ECO:0000256" key="9">
    <source>
        <dbReference type="SAM" id="Phobius"/>
    </source>
</evidence>
<evidence type="ECO:0000256" key="6">
    <source>
        <dbReference type="ARBA" id="ARBA00022777"/>
    </source>
</evidence>
<keyword evidence="9" id="KW-0812">Transmembrane</keyword>
<dbReference type="Proteomes" id="UP000004358">
    <property type="component" value="Unassembled WGS sequence"/>
</dbReference>
<dbReference type="PROSITE" id="PS50109">
    <property type="entry name" value="HIS_KIN"/>
    <property type="match status" value="1"/>
</dbReference>
<feature type="domain" description="Histidine kinase" evidence="10">
    <location>
        <begin position="275"/>
        <end position="493"/>
    </location>
</feature>
<reference evidence="12 13" key="1">
    <citation type="submission" date="2006-02" db="EMBL/GenBank/DDBJ databases">
        <authorList>
            <person name="Amann R."/>
            <person name="Ferriera S."/>
            <person name="Johnson J."/>
            <person name="Kravitz S."/>
            <person name="Halpern A."/>
            <person name="Remington K."/>
            <person name="Beeson K."/>
            <person name="Tran B."/>
            <person name="Rogers Y.-H."/>
            <person name="Friedman R."/>
            <person name="Venter J.C."/>
        </authorList>
    </citation>
    <scope>NUCLEOTIDE SEQUENCE [LARGE SCALE GENOMIC DNA]</scope>
    <source>
        <strain evidence="12 13">DSM 3645</strain>
    </source>
</reference>
<dbReference type="InterPro" id="IPR036890">
    <property type="entry name" value="HATPase_C_sf"/>
</dbReference>
<evidence type="ECO:0000256" key="7">
    <source>
        <dbReference type="ARBA" id="ARBA00022840"/>
    </source>
</evidence>
<dbReference type="SMART" id="SM00388">
    <property type="entry name" value="HisKA"/>
    <property type="match status" value="1"/>
</dbReference>
<organism evidence="12 13">
    <name type="scientific">Blastopirellula marina DSM 3645</name>
    <dbReference type="NCBI Taxonomy" id="314230"/>
    <lineage>
        <taxon>Bacteria</taxon>
        <taxon>Pseudomonadati</taxon>
        <taxon>Planctomycetota</taxon>
        <taxon>Planctomycetia</taxon>
        <taxon>Pirellulales</taxon>
        <taxon>Pirellulaceae</taxon>
        <taxon>Blastopirellula</taxon>
    </lineage>
</organism>
<dbReference type="SUPFAM" id="SSF55874">
    <property type="entry name" value="ATPase domain of HSP90 chaperone/DNA topoisomerase II/histidine kinase"/>
    <property type="match status" value="1"/>
</dbReference>
<dbReference type="AlphaFoldDB" id="A3ZUP9"/>
<dbReference type="HOGENOM" id="CLU_000445_89_2_0"/>
<dbReference type="InterPro" id="IPR036097">
    <property type="entry name" value="HisK_dim/P_sf"/>
</dbReference>
<dbReference type="EMBL" id="AANZ01000013">
    <property type="protein sequence ID" value="EAQ79635.1"/>
    <property type="molecule type" value="Genomic_DNA"/>
</dbReference>
<dbReference type="SMART" id="SM00387">
    <property type="entry name" value="HATPase_c"/>
    <property type="match status" value="1"/>
</dbReference>
<keyword evidence="9" id="KW-1133">Transmembrane helix</keyword>
<gene>
    <name evidence="12" type="ORF">DSM3645_24040</name>
</gene>
<keyword evidence="8" id="KW-0902">Two-component regulatory system</keyword>
<dbReference type="CDD" id="cd00082">
    <property type="entry name" value="HisKA"/>
    <property type="match status" value="1"/>
</dbReference>
<feature type="transmembrane region" description="Helical" evidence="9">
    <location>
        <begin position="42"/>
        <end position="60"/>
    </location>
</feature>
<dbReference type="InterPro" id="IPR003661">
    <property type="entry name" value="HisK_dim/P_dom"/>
</dbReference>
<dbReference type="InterPro" id="IPR005467">
    <property type="entry name" value="His_kinase_dom"/>
</dbReference>
<dbReference type="InterPro" id="IPR000014">
    <property type="entry name" value="PAS"/>
</dbReference>
<feature type="domain" description="PAS" evidence="11">
    <location>
        <begin position="141"/>
        <end position="178"/>
    </location>
</feature>
<accession>A3ZUP9</accession>
<dbReference type="PANTHER" id="PTHR43711:SF1">
    <property type="entry name" value="HISTIDINE KINASE 1"/>
    <property type="match status" value="1"/>
</dbReference>